<keyword evidence="4 6" id="KW-1133">Transmembrane helix</keyword>
<evidence type="ECO:0000313" key="7">
    <source>
        <dbReference type="EMBL" id="MCV9387911.1"/>
    </source>
</evidence>
<name>A0ABT3CW27_9BACT</name>
<accession>A0ABT3CW27</accession>
<evidence type="ECO:0000256" key="4">
    <source>
        <dbReference type="ARBA" id="ARBA00022989"/>
    </source>
</evidence>
<feature type="transmembrane region" description="Helical" evidence="6">
    <location>
        <begin position="442"/>
        <end position="465"/>
    </location>
</feature>
<dbReference type="CDD" id="cd01115">
    <property type="entry name" value="SLC13_permease"/>
    <property type="match status" value="1"/>
</dbReference>
<keyword evidence="3 6" id="KW-0812">Transmembrane</keyword>
<evidence type="ECO:0000256" key="6">
    <source>
        <dbReference type="SAM" id="Phobius"/>
    </source>
</evidence>
<feature type="transmembrane region" description="Helical" evidence="6">
    <location>
        <begin position="402"/>
        <end position="421"/>
    </location>
</feature>
<keyword evidence="8" id="KW-1185">Reference proteome</keyword>
<dbReference type="EMBL" id="JAOYOD010000001">
    <property type="protein sequence ID" value="MCV9387911.1"/>
    <property type="molecule type" value="Genomic_DNA"/>
</dbReference>
<dbReference type="PANTHER" id="PTHR10283">
    <property type="entry name" value="SOLUTE CARRIER FAMILY 13 MEMBER"/>
    <property type="match status" value="1"/>
</dbReference>
<feature type="transmembrane region" description="Helical" evidence="6">
    <location>
        <begin position="118"/>
        <end position="136"/>
    </location>
</feature>
<comment type="subcellular location">
    <subcellularLocation>
        <location evidence="1">Membrane</location>
        <topology evidence="1">Multi-pass membrane protein</topology>
    </subcellularLocation>
</comment>
<keyword evidence="5 6" id="KW-0472">Membrane</keyword>
<dbReference type="InterPro" id="IPR031312">
    <property type="entry name" value="Na/sul_symport_CS"/>
</dbReference>
<sequence length="478" mass="52415">MKPKKAISLLLGPLLFLVVLFALDLKGLSDEGRAVLAVTCWMGVWWMTEAIAIEATSLLPIVLFPMTGAVEMKAATFPYAHPLIFLFLGGFLIALAIEKHHLHTRIALNIIHKIGTNPARIILGFMIATGFLSMWISNTASTLMMVPIALSVISNLQSEKSFSKALLLSVAYSASIGGMATLVGTPPNIVFAGMVKDTFGVEISFFEWMMFGLPFSVCMIWLTWWLLTRFLFRLDQSASEDLGIKEKKEALGALSTNEKRVLAIFCFTAFCWISRTYLLNFFIPRLNDTMIAIAGGLLLFIVPDSDGKKLLSWSETKKLPWGVLLLFGGGLTIASAFVKTDLAQWIGDGMNSLEGMSLVLLIFVVAALVNFLTEFTSNVATASMVLPILAALALAVGIHPYYLMVAAILAASCAFMLPVATPPNAIVFGSKKLLMRDMIKTGVWLNFISILLIGLFVYFIMPMIWDLDMKDFTSSIGM</sequence>
<dbReference type="InterPro" id="IPR001898">
    <property type="entry name" value="SLC13A/DASS"/>
</dbReference>
<evidence type="ECO:0000256" key="3">
    <source>
        <dbReference type="ARBA" id="ARBA00022692"/>
    </source>
</evidence>
<feature type="transmembrane region" description="Helical" evidence="6">
    <location>
        <begin position="319"/>
        <end position="338"/>
    </location>
</feature>
<evidence type="ECO:0000256" key="5">
    <source>
        <dbReference type="ARBA" id="ARBA00023136"/>
    </source>
</evidence>
<feature type="transmembrane region" description="Helical" evidence="6">
    <location>
        <begin position="379"/>
        <end position="396"/>
    </location>
</feature>
<feature type="transmembrane region" description="Helical" evidence="6">
    <location>
        <begin position="350"/>
        <end position="372"/>
    </location>
</feature>
<evidence type="ECO:0000256" key="1">
    <source>
        <dbReference type="ARBA" id="ARBA00004141"/>
    </source>
</evidence>
<feature type="transmembrane region" description="Helical" evidence="6">
    <location>
        <begin position="205"/>
        <end position="227"/>
    </location>
</feature>
<dbReference type="NCBIfam" id="TIGR00785">
    <property type="entry name" value="dass"/>
    <property type="match status" value="1"/>
</dbReference>
<feature type="transmembrane region" description="Helical" evidence="6">
    <location>
        <begin position="261"/>
        <end position="283"/>
    </location>
</feature>
<dbReference type="Proteomes" id="UP001300692">
    <property type="component" value="Unassembled WGS sequence"/>
</dbReference>
<dbReference type="PROSITE" id="PS01271">
    <property type="entry name" value="NA_SULFATE"/>
    <property type="match status" value="1"/>
</dbReference>
<dbReference type="PANTHER" id="PTHR10283:SF82">
    <property type="entry name" value="SOLUTE CARRIER FAMILY 13 MEMBER 2"/>
    <property type="match status" value="1"/>
</dbReference>
<protein>
    <submittedName>
        <fullName evidence="7">SLC13 family permease</fullName>
    </submittedName>
</protein>
<feature type="transmembrane region" description="Helical" evidence="6">
    <location>
        <begin position="165"/>
        <end position="185"/>
    </location>
</feature>
<evidence type="ECO:0000313" key="8">
    <source>
        <dbReference type="Proteomes" id="UP001300692"/>
    </source>
</evidence>
<evidence type="ECO:0000256" key="2">
    <source>
        <dbReference type="ARBA" id="ARBA00022448"/>
    </source>
</evidence>
<comment type="caution">
    <text evidence="7">The sequence shown here is derived from an EMBL/GenBank/DDBJ whole genome shotgun (WGS) entry which is preliminary data.</text>
</comment>
<reference evidence="7 8" key="1">
    <citation type="submission" date="2022-10" db="EMBL/GenBank/DDBJ databases">
        <title>Comparative genomics and taxonomic characterization of three novel marine species of genus Reichenbachiella exhibiting antioxidant and polysaccharide degradation activities.</title>
        <authorList>
            <person name="Muhammad N."/>
            <person name="Lee Y.-J."/>
            <person name="Ko J."/>
            <person name="Kim S.-G."/>
        </authorList>
    </citation>
    <scope>NUCLEOTIDE SEQUENCE [LARGE SCALE GENOMIC DNA]</scope>
    <source>
        <strain evidence="7 8">ABR2-5</strain>
    </source>
</reference>
<gene>
    <name evidence="7" type="ORF">N7U62_14610</name>
</gene>
<dbReference type="Pfam" id="PF00939">
    <property type="entry name" value="Na_sulph_symp"/>
    <property type="match status" value="1"/>
</dbReference>
<organism evidence="7 8">
    <name type="scientific">Reichenbachiella ulvae</name>
    <dbReference type="NCBI Taxonomy" id="2980104"/>
    <lineage>
        <taxon>Bacteria</taxon>
        <taxon>Pseudomonadati</taxon>
        <taxon>Bacteroidota</taxon>
        <taxon>Cytophagia</taxon>
        <taxon>Cytophagales</taxon>
        <taxon>Reichenbachiellaceae</taxon>
        <taxon>Reichenbachiella</taxon>
    </lineage>
</organism>
<keyword evidence="2" id="KW-0813">Transport</keyword>
<proteinExistence type="predicted"/>
<feature type="transmembrane region" description="Helical" evidence="6">
    <location>
        <begin position="79"/>
        <end position="97"/>
    </location>
</feature>
<dbReference type="RefSeq" id="WP_264138728.1">
    <property type="nucleotide sequence ID" value="NZ_JAOYOD010000001.1"/>
</dbReference>